<dbReference type="AlphaFoldDB" id="A0A146KXQ8"/>
<organism evidence="1">
    <name type="scientific">Lygus hesperus</name>
    <name type="common">Western plant bug</name>
    <dbReference type="NCBI Taxonomy" id="30085"/>
    <lineage>
        <taxon>Eukaryota</taxon>
        <taxon>Metazoa</taxon>
        <taxon>Ecdysozoa</taxon>
        <taxon>Arthropoda</taxon>
        <taxon>Hexapoda</taxon>
        <taxon>Insecta</taxon>
        <taxon>Pterygota</taxon>
        <taxon>Neoptera</taxon>
        <taxon>Paraneoptera</taxon>
        <taxon>Hemiptera</taxon>
        <taxon>Heteroptera</taxon>
        <taxon>Panheteroptera</taxon>
        <taxon>Cimicomorpha</taxon>
        <taxon>Miridae</taxon>
        <taxon>Mirini</taxon>
        <taxon>Lygus</taxon>
    </lineage>
</organism>
<gene>
    <name evidence="1" type="ORF">g.21865</name>
</gene>
<feature type="non-terminal residue" evidence="1">
    <location>
        <position position="1"/>
    </location>
</feature>
<dbReference type="EMBL" id="GDHC01018713">
    <property type="protein sequence ID" value="JAP99915.1"/>
    <property type="molecule type" value="Transcribed_RNA"/>
</dbReference>
<protein>
    <submittedName>
        <fullName evidence="1">Uncharacterized protein</fullName>
    </submittedName>
</protein>
<sequence>EKETNELLKTEILHDTIPSLDACPLLRGIFGGRTNQGPEVCRSAHARIVPKIKARTKVPHLITLGNVCPCTQHLAIDIASKSNQSYDFPKKNRQFINTDDTCLH</sequence>
<reference evidence="1" key="1">
    <citation type="journal article" date="2016" name="Gigascience">
        <title>De novo construction of an expanded transcriptome assembly for the western tarnished plant bug, Lygus hesperus.</title>
        <authorList>
            <person name="Tassone E.E."/>
            <person name="Geib S.M."/>
            <person name="Hall B."/>
            <person name="Fabrick J.A."/>
            <person name="Brent C.S."/>
            <person name="Hull J.J."/>
        </authorList>
    </citation>
    <scope>NUCLEOTIDE SEQUENCE</scope>
</reference>
<accession>A0A146KXQ8</accession>
<name>A0A146KXQ8_LYGHE</name>
<evidence type="ECO:0000313" key="1">
    <source>
        <dbReference type="EMBL" id="JAP99915.1"/>
    </source>
</evidence>
<proteinExistence type="predicted"/>